<organism evidence="6 7">
    <name type="scientific">Celeribacter arenosi</name>
    <dbReference type="NCBI Taxonomy" id="792649"/>
    <lineage>
        <taxon>Bacteria</taxon>
        <taxon>Pseudomonadati</taxon>
        <taxon>Pseudomonadota</taxon>
        <taxon>Alphaproteobacteria</taxon>
        <taxon>Rhodobacterales</taxon>
        <taxon>Roseobacteraceae</taxon>
        <taxon>Celeribacter</taxon>
    </lineage>
</organism>
<dbReference type="EC" id="2.7.7.65" evidence="1"/>
<dbReference type="SMART" id="SM00086">
    <property type="entry name" value="PAC"/>
    <property type="match status" value="1"/>
</dbReference>
<reference evidence="7" key="1">
    <citation type="journal article" date="2019" name="Int. J. Syst. Evol. Microbiol.">
        <title>The Global Catalogue of Microorganisms (GCM) 10K type strain sequencing project: providing services to taxonomists for standard genome sequencing and annotation.</title>
        <authorList>
            <consortium name="The Broad Institute Genomics Platform"/>
            <consortium name="The Broad Institute Genome Sequencing Center for Infectious Disease"/>
            <person name="Wu L."/>
            <person name="Ma J."/>
        </authorList>
    </citation>
    <scope>NUCLEOTIDE SEQUENCE [LARGE SCALE GENOMIC DNA]</scope>
    <source>
        <strain evidence="7">JCM 17190</strain>
    </source>
</reference>
<dbReference type="SMART" id="SM00065">
    <property type="entry name" value="GAF"/>
    <property type="match status" value="1"/>
</dbReference>
<dbReference type="InterPro" id="IPR001610">
    <property type="entry name" value="PAC"/>
</dbReference>
<feature type="domain" description="PAC" evidence="4">
    <location>
        <begin position="93"/>
        <end position="145"/>
    </location>
</feature>
<dbReference type="PROSITE" id="PS50887">
    <property type="entry name" value="GGDEF"/>
    <property type="match status" value="1"/>
</dbReference>
<feature type="domain" description="PAS" evidence="3">
    <location>
        <begin position="35"/>
        <end position="79"/>
    </location>
</feature>
<dbReference type="PANTHER" id="PTHR45138:SF9">
    <property type="entry name" value="DIGUANYLATE CYCLASE DGCM-RELATED"/>
    <property type="match status" value="1"/>
</dbReference>
<dbReference type="Gene3D" id="3.30.70.270">
    <property type="match status" value="1"/>
</dbReference>
<dbReference type="CDD" id="cd00130">
    <property type="entry name" value="PAS"/>
    <property type="match status" value="1"/>
</dbReference>
<sequence>MVRDVEQSGDLPMSKLALDPVLLEFHYGASAEYAVVADENRHIFWMNKAAKAGFGYESEDLVGRSTDILYASKQDHERIGRERDKSATVMTPTNSYVNFKRQSGEVFPAEITGGRMVDEDGEVRGYFGLVRDMSEQQHLSQTLHSLYAITSDAELSRTDKIQKILEIGCRHYDLDVGIVSLIEGDQYSVLHCVSPDDALEPGVSFDLGSTYCTHTLTADGPKMFHRAGNSEIRTHPCYEMFKLESYIGVPIIVEGTRFGTLNFSAAEAREPFTHHDKEMILLFAAWVSQELSVERSMARLAQRAETDFLTGMQNKLGFERGKRAAWLATRRNNIGAAFMLDLDYFKSINDTYGHEAGDKVLAKLGQVLRDNVRADDMLARVGGEEFCAIMPGMHPITAERFAEYLVSLIGTMEVEHDGQTIRTTISIGFSIYDSSMESIKDWITRADIALYQAKSEGRNRSCDARRVHAQEISRAR</sequence>
<dbReference type="InterPro" id="IPR000700">
    <property type="entry name" value="PAS-assoc_C"/>
</dbReference>
<dbReference type="InterPro" id="IPR000160">
    <property type="entry name" value="GGDEF_dom"/>
</dbReference>
<dbReference type="EMBL" id="BAABDF010000006">
    <property type="protein sequence ID" value="GAA3864666.1"/>
    <property type="molecule type" value="Genomic_DNA"/>
</dbReference>
<proteinExistence type="predicted"/>
<dbReference type="Pfam" id="PF00990">
    <property type="entry name" value="GGDEF"/>
    <property type="match status" value="1"/>
</dbReference>
<dbReference type="InterPro" id="IPR043128">
    <property type="entry name" value="Rev_trsase/Diguanyl_cyclase"/>
</dbReference>
<dbReference type="SUPFAM" id="SSF55785">
    <property type="entry name" value="PYP-like sensor domain (PAS domain)"/>
    <property type="match status" value="1"/>
</dbReference>
<dbReference type="CDD" id="cd01949">
    <property type="entry name" value="GGDEF"/>
    <property type="match status" value="1"/>
</dbReference>
<dbReference type="Gene3D" id="3.30.450.20">
    <property type="entry name" value="PAS domain"/>
    <property type="match status" value="1"/>
</dbReference>
<dbReference type="SUPFAM" id="SSF55781">
    <property type="entry name" value="GAF domain-like"/>
    <property type="match status" value="1"/>
</dbReference>
<feature type="domain" description="GGDEF" evidence="5">
    <location>
        <begin position="333"/>
        <end position="466"/>
    </location>
</feature>
<dbReference type="Pfam" id="PF01590">
    <property type="entry name" value="GAF"/>
    <property type="match status" value="1"/>
</dbReference>
<dbReference type="InterPro" id="IPR003018">
    <property type="entry name" value="GAF"/>
</dbReference>
<dbReference type="NCBIfam" id="TIGR00254">
    <property type="entry name" value="GGDEF"/>
    <property type="match status" value="1"/>
</dbReference>
<evidence type="ECO:0000256" key="1">
    <source>
        <dbReference type="ARBA" id="ARBA00012528"/>
    </source>
</evidence>
<evidence type="ECO:0000313" key="7">
    <source>
        <dbReference type="Proteomes" id="UP001399917"/>
    </source>
</evidence>
<keyword evidence="7" id="KW-1185">Reference proteome</keyword>
<evidence type="ECO:0000259" key="4">
    <source>
        <dbReference type="PROSITE" id="PS50113"/>
    </source>
</evidence>
<dbReference type="InterPro" id="IPR029016">
    <property type="entry name" value="GAF-like_dom_sf"/>
</dbReference>
<dbReference type="InterPro" id="IPR050469">
    <property type="entry name" value="Diguanylate_Cyclase"/>
</dbReference>
<evidence type="ECO:0000259" key="3">
    <source>
        <dbReference type="PROSITE" id="PS50112"/>
    </source>
</evidence>
<evidence type="ECO:0000259" key="5">
    <source>
        <dbReference type="PROSITE" id="PS50887"/>
    </source>
</evidence>
<name>A0ABP7K3X3_9RHOB</name>
<dbReference type="PROSITE" id="PS50113">
    <property type="entry name" value="PAC"/>
    <property type="match status" value="1"/>
</dbReference>
<dbReference type="InterPro" id="IPR029787">
    <property type="entry name" value="Nucleotide_cyclase"/>
</dbReference>
<dbReference type="Gene3D" id="3.30.450.40">
    <property type="match status" value="1"/>
</dbReference>
<dbReference type="InterPro" id="IPR000014">
    <property type="entry name" value="PAS"/>
</dbReference>
<dbReference type="InterPro" id="IPR035965">
    <property type="entry name" value="PAS-like_dom_sf"/>
</dbReference>
<gene>
    <name evidence="6" type="ORF">GCM10022404_13720</name>
</gene>
<dbReference type="PANTHER" id="PTHR45138">
    <property type="entry name" value="REGULATORY COMPONENTS OF SENSORY TRANSDUCTION SYSTEM"/>
    <property type="match status" value="1"/>
</dbReference>
<evidence type="ECO:0000256" key="2">
    <source>
        <dbReference type="ARBA" id="ARBA00034247"/>
    </source>
</evidence>
<evidence type="ECO:0000313" key="6">
    <source>
        <dbReference type="EMBL" id="GAA3864666.1"/>
    </source>
</evidence>
<dbReference type="PROSITE" id="PS50112">
    <property type="entry name" value="PAS"/>
    <property type="match status" value="1"/>
</dbReference>
<comment type="catalytic activity">
    <reaction evidence="2">
        <text>2 GTP = 3',3'-c-di-GMP + 2 diphosphate</text>
        <dbReference type="Rhea" id="RHEA:24898"/>
        <dbReference type="ChEBI" id="CHEBI:33019"/>
        <dbReference type="ChEBI" id="CHEBI:37565"/>
        <dbReference type="ChEBI" id="CHEBI:58805"/>
        <dbReference type="EC" id="2.7.7.65"/>
    </reaction>
</comment>
<dbReference type="Proteomes" id="UP001399917">
    <property type="component" value="Unassembled WGS sequence"/>
</dbReference>
<protein>
    <recommendedName>
        <fullName evidence="1">diguanylate cyclase</fullName>
        <ecNumber evidence="1">2.7.7.65</ecNumber>
    </recommendedName>
</protein>
<dbReference type="Pfam" id="PF13426">
    <property type="entry name" value="PAS_9"/>
    <property type="match status" value="1"/>
</dbReference>
<dbReference type="SUPFAM" id="SSF55073">
    <property type="entry name" value="Nucleotide cyclase"/>
    <property type="match status" value="1"/>
</dbReference>
<accession>A0ABP7K3X3</accession>
<dbReference type="NCBIfam" id="TIGR00229">
    <property type="entry name" value="sensory_box"/>
    <property type="match status" value="1"/>
</dbReference>
<dbReference type="SMART" id="SM00267">
    <property type="entry name" value="GGDEF"/>
    <property type="match status" value="1"/>
</dbReference>
<comment type="caution">
    <text evidence="6">The sequence shown here is derived from an EMBL/GenBank/DDBJ whole genome shotgun (WGS) entry which is preliminary data.</text>
</comment>